<proteinExistence type="predicted"/>
<dbReference type="Proteomes" id="UP000298196">
    <property type="component" value="Unassembled WGS sequence"/>
</dbReference>
<name>A0A4Z0LBE6_SALET</name>
<dbReference type="GO" id="GO:0008865">
    <property type="term" value="F:fructokinase activity"/>
    <property type="evidence" value="ECO:0007669"/>
    <property type="project" value="UniProtKB-EC"/>
</dbReference>
<protein>
    <submittedName>
        <fullName evidence="1">Fructokinase</fullName>
        <ecNumber evidence="1">2.7.1.4</ecNumber>
    </submittedName>
</protein>
<gene>
    <name evidence="1" type="ORF">C9F07_20405</name>
</gene>
<evidence type="ECO:0000313" key="1">
    <source>
        <dbReference type="EMBL" id="TGD58781.1"/>
    </source>
</evidence>
<evidence type="ECO:0000313" key="2">
    <source>
        <dbReference type="Proteomes" id="UP000298196"/>
    </source>
</evidence>
<dbReference type="EC" id="2.7.1.4" evidence="1"/>
<reference evidence="1 2" key="1">
    <citation type="submission" date="2018-03" db="EMBL/GenBank/DDBJ databases">
        <title>Non-Typhoidal Salmonella genome sequencing and assembly.</title>
        <authorList>
            <person name="Matchawe C."/>
        </authorList>
    </citation>
    <scope>NUCLEOTIDE SEQUENCE [LARGE SCALE GENOMIC DNA]</scope>
    <source>
        <strain evidence="1 2">22sa</strain>
    </source>
</reference>
<organism evidence="1 2">
    <name type="scientific">Salmonella enterica subsp. enterica serovar Poona</name>
    <dbReference type="NCBI Taxonomy" id="436295"/>
    <lineage>
        <taxon>Bacteria</taxon>
        <taxon>Pseudomonadati</taxon>
        <taxon>Pseudomonadota</taxon>
        <taxon>Gammaproteobacteria</taxon>
        <taxon>Enterobacterales</taxon>
        <taxon>Enterobacteriaceae</taxon>
        <taxon>Salmonella</taxon>
    </lineage>
</organism>
<comment type="caution">
    <text evidence="1">The sequence shown here is derived from an EMBL/GenBank/DDBJ whole genome shotgun (WGS) entry which is preliminary data.</text>
</comment>
<keyword evidence="2" id="KW-1185">Reference proteome</keyword>
<dbReference type="AlphaFoldDB" id="A0A4Z0LBE6"/>
<feature type="non-terminal residue" evidence="1">
    <location>
        <position position="33"/>
    </location>
</feature>
<sequence length="33" mass="3815">MPIRTVNSTLLIFPKNEERYLRIGLDLGVTKPE</sequence>
<keyword evidence="1" id="KW-0808">Transferase</keyword>
<keyword evidence="1" id="KW-0418">Kinase</keyword>
<accession>A0A4Z0LBE6</accession>
<dbReference type="EMBL" id="PYKI01002102">
    <property type="protein sequence ID" value="TGD58781.1"/>
    <property type="molecule type" value="Genomic_DNA"/>
</dbReference>